<keyword evidence="9" id="KW-1185">Reference proteome</keyword>
<evidence type="ECO:0000256" key="3">
    <source>
        <dbReference type="ARBA" id="ARBA00022729"/>
    </source>
</evidence>
<dbReference type="Proteomes" id="UP000307602">
    <property type="component" value="Unassembled WGS sequence"/>
</dbReference>
<evidence type="ECO:0000313" key="9">
    <source>
        <dbReference type="Proteomes" id="UP000307602"/>
    </source>
</evidence>
<protein>
    <submittedName>
        <fullName evidence="8">RagB/SusD family nutrient uptake outer membrane protein</fullName>
    </submittedName>
</protein>
<evidence type="ECO:0000259" key="7">
    <source>
        <dbReference type="Pfam" id="PF14322"/>
    </source>
</evidence>
<dbReference type="SUPFAM" id="SSF48452">
    <property type="entry name" value="TPR-like"/>
    <property type="match status" value="1"/>
</dbReference>
<feature type="domain" description="RagB/SusD" evidence="6">
    <location>
        <begin position="330"/>
        <end position="496"/>
    </location>
</feature>
<keyword evidence="3" id="KW-0732">Signal</keyword>
<evidence type="ECO:0000256" key="2">
    <source>
        <dbReference type="ARBA" id="ARBA00006275"/>
    </source>
</evidence>
<name>A0A4S1E2L7_9FLAO</name>
<evidence type="ECO:0000256" key="1">
    <source>
        <dbReference type="ARBA" id="ARBA00004442"/>
    </source>
</evidence>
<reference evidence="8 9" key="1">
    <citation type="submission" date="2019-04" db="EMBL/GenBank/DDBJ databases">
        <authorList>
            <person name="Liu A."/>
        </authorList>
    </citation>
    <scope>NUCLEOTIDE SEQUENCE [LARGE SCALE GENOMIC DNA]</scope>
    <source>
        <strain evidence="8 9">RZ03</strain>
    </source>
</reference>
<dbReference type="Pfam" id="PF14322">
    <property type="entry name" value="SusD-like_3"/>
    <property type="match status" value="1"/>
</dbReference>
<proteinExistence type="inferred from homology"/>
<dbReference type="EMBL" id="SRSO01000001">
    <property type="protein sequence ID" value="TGV04877.1"/>
    <property type="molecule type" value="Genomic_DNA"/>
</dbReference>
<evidence type="ECO:0000313" key="8">
    <source>
        <dbReference type="EMBL" id="TGV04877.1"/>
    </source>
</evidence>
<comment type="similarity">
    <text evidence="2">Belongs to the SusD family.</text>
</comment>
<feature type="domain" description="SusD-like N-terminal" evidence="7">
    <location>
        <begin position="114"/>
        <end position="237"/>
    </location>
</feature>
<evidence type="ECO:0000256" key="4">
    <source>
        <dbReference type="ARBA" id="ARBA00023136"/>
    </source>
</evidence>
<keyword evidence="5" id="KW-0998">Cell outer membrane</keyword>
<dbReference type="Gene3D" id="1.25.40.390">
    <property type="match status" value="1"/>
</dbReference>
<dbReference type="Pfam" id="PF07980">
    <property type="entry name" value="SusD_RagB"/>
    <property type="match status" value="1"/>
</dbReference>
<dbReference type="GO" id="GO:0009279">
    <property type="term" value="C:cell outer membrane"/>
    <property type="evidence" value="ECO:0007669"/>
    <property type="project" value="UniProtKB-SubCell"/>
</dbReference>
<dbReference type="OrthoDB" id="5694214at2"/>
<sequence>MKNIIKIKILSIVAVCVCFTSCEITEPIDDQELQFQLDAETAINDESSVNLALAGAYASFKLGPENLTLVPNVLSGIGVPTSNPFLDLFELQSWQINQPLNSESSGSVTSAGMAGLYRVINDANWIIEKVSELGDGVFTTPGRREEVLGEAYGLRALAHFYLLRNWGQWYDESSIYGIALRLEPIRSGLALPRNNVADTYAQIHSDLDFAITNAPDLTEGFYMNKIAARATKAKVYLYQGNYPMAASTAKGLIDEAGGAFSLSPTFLEMFDNTSTDLFNNPELLFGLRGDMQAPLAFGGWDFSVAVNPAFINNVNAGTMTVGTQTINYDSDRVTSTTFNNFGNVFNLKRVDVFAFVPEENELVYFSRLSEVYLIYAEAEARSTNSVTTDALNALNAIRLRAGATTTGGDGFETYPATISLDQFLEAVRIEKMVEFAGEIGEEWFDLVRYDWIDGFGSGFQVSDFKASATDPNKFILPIPLSSIQAGGNVEIQNPSYE</sequence>
<comment type="caution">
    <text evidence="8">The sequence shown here is derived from an EMBL/GenBank/DDBJ whole genome shotgun (WGS) entry which is preliminary data.</text>
</comment>
<dbReference type="RefSeq" id="WP_135874847.1">
    <property type="nucleotide sequence ID" value="NZ_SRSO01000001.1"/>
</dbReference>
<dbReference type="InterPro" id="IPR012944">
    <property type="entry name" value="SusD_RagB_dom"/>
</dbReference>
<dbReference type="InterPro" id="IPR011990">
    <property type="entry name" value="TPR-like_helical_dom_sf"/>
</dbReference>
<evidence type="ECO:0000259" key="6">
    <source>
        <dbReference type="Pfam" id="PF07980"/>
    </source>
</evidence>
<comment type="subcellular location">
    <subcellularLocation>
        <location evidence="1">Cell outer membrane</location>
    </subcellularLocation>
</comment>
<organism evidence="8 9">
    <name type="scientific">Flavivirga rizhaonensis</name>
    <dbReference type="NCBI Taxonomy" id="2559571"/>
    <lineage>
        <taxon>Bacteria</taxon>
        <taxon>Pseudomonadati</taxon>
        <taxon>Bacteroidota</taxon>
        <taxon>Flavobacteriia</taxon>
        <taxon>Flavobacteriales</taxon>
        <taxon>Flavobacteriaceae</taxon>
        <taxon>Flavivirga</taxon>
    </lineage>
</organism>
<dbReference type="AlphaFoldDB" id="A0A4S1E2L7"/>
<dbReference type="InterPro" id="IPR033985">
    <property type="entry name" value="SusD-like_N"/>
</dbReference>
<gene>
    <name evidence="8" type="ORF">EM932_01780</name>
</gene>
<accession>A0A4S1E2L7</accession>
<evidence type="ECO:0000256" key="5">
    <source>
        <dbReference type="ARBA" id="ARBA00023237"/>
    </source>
</evidence>
<keyword evidence="4" id="KW-0472">Membrane</keyword>